<reference evidence="1" key="1">
    <citation type="journal article" date="2020" name="Nature">
        <title>Giant virus diversity and host interactions through global metagenomics.</title>
        <authorList>
            <person name="Schulz F."/>
            <person name="Roux S."/>
            <person name="Paez-Espino D."/>
            <person name="Jungbluth S."/>
            <person name="Walsh D.A."/>
            <person name="Denef V.J."/>
            <person name="McMahon K.D."/>
            <person name="Konstantinidis K.T."/>
            <person name="Eloe-Fadrosh E.A."/>
            <person name="Kyrpides N.C."/>
            <person name="Woyke T."/>
        </authorList>
    </citation>
    <scope>NUCLEOTIDE SEQUENCE</scope>
    <source>
        <strain evidence="1">GVMAG-M-3300023174-75</strain>
    </source>
</reference>
<name>A0A6C0E0M8_9ZZZZ</name>
<proteinExistence type="predicted"/>
<accession>A0A6C0E0M8</accession>
<evidence type="ECO:0000313" key="1">
    <source>
        <dbReference type="EMBL" id="QHT20975.1"/>
    </source>
</evidence>
<dbReference type="EMBL" id="MN739684">
    <property type="protein sequence ID" value="QHT20975.1"/>
    <property type="molecule type" value="Genomic_DNA"/>
</dbReference>
<dbReference type="AlphaFoldDB" id="A0A6C0E0M8"/>
<sequence length="141" mass="16352">MSWGTCYGGSNNIHFNYPPLMEDSRLFSDYNSSVLNDKVLKQRNNIQTNSDYRKYLQTNSDALIKNNQLMACNECSVCSYYNTPNTSINSKTPYIFESTLSNDQPYGYETSNLKNLYLTQQQLDSQKHVTKYIINEQHNSK</sequence>
<organism evidence="1">
    <name type="scientific">viral metagenome</name>
    <dbReference type="NCBI Taxonomy" id="1070528"/>
    <lineage>
        <taxon>unclassified sequences</taxon>
        <taxon>metagenomes</taxon>
        <taxon>organismal metagenomes</taxon>
    </lineage>
</organism>
<protein>
    <submittedName>
        <fullName evidence="1">Uncharacterized protein</fullName>
    </submittedName>
</protein>